<feature type="region of interest" description="Disordered" evidence="1">
    <location>
        <begin position="121"/>
        <end position="179"/>
    </location>
</feature>
<feature type="chain" id="PRO_5020277904" evidence="2">
    <location>
        <begin position="27"/>
        <end position="481"/>
    </location>
</feature>
<evidence type="ECO:0000313" key="4">
    <source>
        <dbReference type="Proteomes" id="UP000292886"/>
    </source>
</evidence>
<evidence type="ECO:0000313" key="3">
    <source>
        <dbReference type="EMBL" id="QBO35014.1"/>
    </source>
</evidence>
<reference evidence="4" key="1">
    <citation type="submission" date="2019-03" db="EMBL/GenBank/DDBJ databases">
        <title>Weissella sp. 26KH-42 Genome sequencing.</title>
        <authorList>
            <person name="Heo J."/>
            <person name="Kim S.-J."/>
            <person name="Kim J.-S."/>
            <person name="Hong S.-B."/>
            <person name="Kwon S.-W."/>
        </authorList>
    </citation>
    <scope>NUCLEOTIDE SEQUENCE [LARGE SCALE GENOMIC DNA]</scope>
    <source>
        <strain evidence="4">26KH-42</strain>
    </source>
</reference>
<evidence type="ECO:0000256" key="2">
    <source>
        <dbReference type="SAM" id="SignalP"/>
    </source>
</evidence>
<protein>
    <submittedName>
        <fullName evidence="3">Uncharacterized protein</fullName>
    </submittedName>
</protein>
<dbReference type="Proteomes" id="UP000292886">
    <property type="component" value="Chromosome"/>
</dbReference>
<proteinExistence type="predicted"/>
<organism evidence="3 4">
    <name type="scientific">Periweissella cryptocerci</name>
    <dbReference type="NCBI Taxonomy" id="2506420"/>
    <lineage>
        <taxon>Bacteria</taxon>
        <taxon>Bacillati</taxon>
        <taxon>Bacillota</taxon>
        <taxon>Bacilli</taxon>
        <taxon>Lactobacillales</taxon>
        <taxon>Lactobacillaceae</taxon>
        <taxon>Periweissella</taxon>
    </lineage>
</organism>
<dbReference type="RefSeq" id="WP_133362094.1">
    <property type="nucleotide sequence ID" value="NZ_CP037940.1"/>
</dbReference>
<dbReference type="AlphaFoldDB" id="A0A4P6YQY3"/>
<evidence type="ECO:0000256" key="1">
    <source>
        <dbReference type="SAM" id="MobiDB-lite"/>
    </source>
</evidence>
<name>A0A4P6YQY3_9LACO</name>
<keyword evidence="4" id="KW-1185">Reference proteome</keyword>
<dbReference type="EMBL" id="CP037940">
    <property type="protein sequence ID" value="QBO35014.1"/>
    <property type="molecule type" value="Genomic_DNA"/>
</dbReference>
<feature type="compositionally biased region" description="Low complexity" evidence="1">
    <location>
        <begin position="129"/>
        <end position="139"/>
    </location>
</feature>
<feature type="signal peptide" evidence="2">
    <location>
        <begin position="1"/>
        <end position="26"/>
    </location>
</feature>
<gene>
    <name evidence="3" type="ORF">EQG49_00400</name>
</gene>
<keyword evidence="2" id="KW-0732">Signal</keyword>
<sequence length="481" mass="52401">MSKVTKGLIVSTAALMTLATAASVHASTSTAYTNAITKKTSGSYHLKSASAKAYKLVKTTKKHKTTYKYQAVNGNLAAKVKQTIKLTKQVTLSKGKAKVTIYYSSTVKGYLMMNELAKGAYKAPKKPNAKPTNTKVPTKQPAKVDANSTKTTPVVTKPDASGKPDDVKPVVSDSSSADAKTSPVTITVAQVRAALTGTLMNQAINNKLTDSQIQNYITEALNNRNTGVKGVIGWIYENGPSVSVQEPITTVNVTLNTTPKAVDFGKVGDIVDSQKLLTESHLYQSEVDHLRTVAKLVGTDWKPKFAAVYNDMAAQKYSYPSIATKSVMDANGIMQTSPVNATTEITENWQPMLDGLQEYHELMSQFMQFGTMGYNDTMPNLSTLSSEDKAVYSVLDAYNRWSVVVSLIENLDYNWLGNTTYYPLMDGKVPNVHDYENSNGGDNYNEAAENYQNIVAHISTVQNLSVGLYEAETTADDNYVF</sequence>
<feature type="compositionally biased region" description="Low complexity" evidence="1">
    <location>
        <begin position="169"/>
        <end position="179"/>
    </location>
</feature>
<accession>A0A4P6YQY3</accession>
<dbReference type="KEGG" id="wei:EQG49_00400"/>